<dbReference type="InterPro" id="IPR043461">
    <property type="entry name" value="LpxH-like"/>
</dbReference>
<sequence>MNQGKKVYFASDFHLGVSGKLSSKTRESLLVQWMDEISLDASHLFLVGDVFDFWFDYKYVVPKGHIRLLGKIAELKDKGIDVRFFTGNHDMWMKSYFKDELDIPIYHEPIIEELFGQIFFIGHGDGLGPGDHGYKTLKYVFRNPLAQFLFKWLHPDIGMALAHFFSNKSRYSQNLVQQYLGDKEEWLIQFVEEEYTHTKPDFFIFGHRHLPIDYTLKNGKSRYINLGDWLSFQSFAVFDGQKLELKFYKNENANIFS</sequence>
<dbReference type="PANTHER" id="PTHR34990:SF1">
    <property type="entry name" value="UDP-2,3-DIACYLGLUCOSAMINE HYDROLASE"/>
    <property type="match status" value="1"/>
</dbReference>
<gene>
    <name evidence="2" type="ORF">IPO85_03705</name>
</gene>
<reference evidence="2 3" key="1">
    <citation type="submission" date="2020-10" db="EMBL/GenBank/DDBJ databases">
        <title>Connecting structure to function with the recovery of over 1000 high-quality activated sludge metagenome-assembled genomes encoding full-length rRNA genes using long-read sequencing.</title>
        <authorList>
            <person name="Singleton C.M."/>
            <person name="Petriglieri F."/>
            <person name="Kristensen J.M."/>
            <person name="Kirkegaard R.H."/>
            <person name="Michaelsen T.Y."/>
            <person name="Andersen M.H."/>
            <person name="Karst S.M."/>
            <person name="Dueholm M.S."/>
            <person name="Nielsen P.H."/>
            <person name="Albertsen M."/>
        </authorList>
    </citation>
    <scope>NUCLEOTIDE SEQUENCE [LARGE SCALE GENOMIC DNA]</scope>
    <source>
        <strain evidence="2">Ribe_18-Q3-R11-54_BAT3C.373</strain>
    </source>
</reference>
<accession>A0A9D7XCC4</accession>
<name>A0A9D7XCC4_9BACT</name>
<dbReference type="SUPFAM" id="SSF56300">
    <property type="entry name" value="Metallo-dependent phosphatases"/>
    <property type="match status" value="1"/>
</dbReference>
<protein>
    <submittedName>
        <fullName evidence="2">UDP-2,3-diacylglucosamine diphosphatase</fullName>
    </submittedName>
</protein>
<dbReference type="Proteomes" id="UP000808349">
    <property type="component" value="Unassembled WGS sequence"/>
</dbReference>
<evidence type="ECO:0000313" key="3">
    <source>
        <dbReference type="Proteomes" id="UP000808349"/>
    </source>
</evidence>
<dbReference type="InterPro" id="IPR029052">
    <property type="entry name" value="Metallo-depent_PP-like"/>
</dbReference>
<evidence type="ECO:0000256" key="1">
    <source>
        <dbReference type="ARBA" id="ARBA00022801"/>
    </source>
</evidence>
<organism evidence="2 3">
    <name type="scientific">Candidatus Defluviibacterium haderslevense</name>
    <dbReference type="NCBI Taxonomy" id="2981993"/>
    <lineage>
        <taxon>Bacteria</taxon>
        <taxon>Pseudomonadati</taxon>
        <taxon>Bacteroidota</taxon>
        <taxon>Saprospiria</taxon>
        <taxon>Saprospirales</taxon>
        <taxon>Saprospiraceae</taxon>
        <taxon>Candidatus Defluviibacterium</taxon>
    </lineage>
</organism>
<comment type="caution">
    <text evidence="2">The sequence shown here is derived from an EMBL/GenBank/DDBJ whole genome shotgun (WGS) entry which is preliminary data.</text>
</comment>
<dbReference type="AlphaFoldDB" id="A0A9D7XCC4"/>
<proteinExistence type="predicted"/>
<dbReference type="GO" id="GO:0009245">
    <property type="term" value="P:lipid A biosynthetic process"/>
    <property type="evidence" value="ECO:0007669"/>
    <property type="project" value="TreeGrafter"/>
</dbReference>
<dbReference type="EMBL" id="JADKFW010000004">
    <property type="protein sequence ID" value="MBK9716619.1"/>
    <property type="molecule type" value="Genomic_DNA"/>
</dbReference>
<dbReference type="PANTHER" id="PTHR34990">
    <property type="entry name" value="UDP-2,3-DIACYLGLUCOSAMINE HYDROLASE-RELATED"/>
    <property type="match status" value="1"/>
</dbReference>
<keyword evidence="1" id="KW-0378">Hydrolase</keyword>
<dbReference type="GO" id="GO:0008758">
    <property type="term" value="F:UDP-2,3-diacylglucosamine hydrolase activity"/>
    <property type="evidence" value="ECO:0007669"/>
    <property type="project" value="TreeGrafter"/>
</dbReference>
<dbReference type="CDD" id="cd07398">
    <property type="entry name" value="MPP_YbbF-LpxH"/>
    <property type="match status" value="1"/>
</dbReference>
<evidence type="ECO:0000313" key="2">
    <source>
        <dbReference type="EMBL" id="MBK9716619.1"/>
    </source>
</evidence>
<dbReference type="GO" id="GO:0016020">
    <property type="term" value="C:membrane"/>
    <property type="evidence" value="ECO:0007669"/>
    <property type="project" value="GOC"/>
</dbReference>
<dbReference type="Gene3D" id="3.60.21.10">
    <property type="match status" value="1"/>
</dbReference>